<proteinExistence type="predicted"/>
<reference evidence="1" key="1">
    <citation type="journal article" date="2014" name="Int. J. Syst. Evol. Microbiol.">
        <title>Complete genome sequence of Corynebacterium casei LMG S-19264T (=DSM 44701T), isolated from a smear-ripened cheese.</title>
        <authorList>
            <consortium name="US DOE Joint Genome Institute (JGI-PGF)"/>
            <person name="Walter F."/>
            <person name="Albersmeier A."/>
            <person name="Kalinowski J."/>
            <person name="Ruckert C."/>
        </authorList>
    </citation>
    <scope>NUCLEOTIDE SEQUENCE</scope>
    <source>
        <strain evidence="1">JCM 12289</strain>
    </source>
</reference>
<dbReference type="PANTHER" id="PTHR37691:SF1">
    <property type="entry name" value="BLR3518 PROTEIN"/>
    <property type="match status" value="1"/>
</dbReference>
<dbReference type="InterPro" id="IPR027396">
    <property type="entry name" value="DsrEFH-like"/>
</dbReference>
<dbReference type="Proteomes" id="UP000830542">
    <property type="component" value="Chromosome"/>
</dbReference>
<dbReference type="EMBL" id="BAAADN010000037">
    <property type="protein sequence ID" value="GAA0466525.1"/>
    <property type="molecule type" value="Genomic_DNA"/>
</dbReference>
<dbReference type="EMBL" id="CP095005">
    <property type="protein sequence ID" value="UOO95292.1"/>
    <property type="molecule type" value="Genomic_DNA"/>
</dbReference>
<name>A0AAV3SHA8_HALDO</name>
<reference evidence="1" key="3">
    <citation type="submission" date="2023-12" db="EMBL/GenBank/DDBJ databases">
        <authorList>
            <person name="Sun Q."/>
            <person name="Inoue M."/>
        </authorList>
    </citation>
    <scope>NUCLEOTIDE SEQUENCE</scope>
    <source>
        <strain evidence="1">JCM 12289</strain>
    </source>
</reference>
<dbReference type="SUPFAM" id="SSF75169">
    <property type="entry name" value="DsrEFH-like"/>
    <property type="match status" value="1"/>
</dbReference>
<keyword evidence="3" id="KW-1185">Reference proteome</keyword>
<evidence type="ECO:0000313" key="1">
    <source>
        <dbReference type="EMBL" id="GAA0466525.1"/>
    </source>
</evidence>
<dbReference type="PANTHER" id="PTHR37691">
    <property type="entry name" value="BLR3518 PROTEIN"/>
    <property type="match status" value="1"/>
</dbReference>
<accession>A0AAV3SHA8</accession>
<dbReference type="RefSeq" id="WP_244702839.1">
    <property type="nucleotide sequence ID" value="NZ_BAAADN010000037.1"/>
</dbReference>
<evidence type="ECO:0000313" key="3">
    <source>
        <dbReference type="Proteomes" id="UP000830542"/>
    </source>
</evidence>
<dbReference type="Proteomes" id="UP001500962">
    <property type="component" value="Unassembled WGS sequence"/>
</dbReference>
<dbReference type="GeneID" id="71760364"/>
<dbReference type="KEGG" id="hdo:MUK72_00910"/>
<gene>
    <name evidence="1" type="ORF">GCM10008985_24380</name>
    <name evidence="2" type="ORF">MUK72_00910</name>
</gene>
<protein>
    <submittedName>
        <fullName evidence="1">DsrE family protein</fullName>
    </submittedName>
</protein>
<evidence type="ECO:0000313" key="4">
    <source>
        <dbReference type="Proteomes" id="UP001500962"/>
    </source>
</evidence>
<evidence type="ECO:0000313" key="2">
    <source>
        <dbReference type="EMBL" id="UOO95292.1"/>
    </source>
</evidence>
<dbReference type="Gene3D" id="3.40.1260.10">
    <property type="entry name" value="DsrEFH-like"/>
    <property type="match status" value="1"/>
</dbReference>
<dbReference type="AlphaFoldDB" id="A0AAV3SHA8"/>
<organism evidence="1 4">
    <name type="scientific">Halococcus dombrowskii</name>
    <dbReference type="NCBI Taxonomy" id="179637"/>
    <lineage>
        <taxon>Archaea</taxon>
        <taxon>Methanobacteriati</taxon>
        <taxon>Methanobacteriota</taxon>
        <taxon>Stenosarchaea group</taxon>
        <taxon>Halobacteria</taxon>
        <taxon>Halobacteriales</taxon>
        <taxon>Halococcaceae</taxon>
        <taxon>Halococcus</taxon>
    </lineage>
</organism>
<sequence length="112" mass="12000">MNVVFHHTDDDSELHARVTGNIGNLLDDETIATDDVALVSNGGGIALLIEDSPEREAVEDLQERGVVFKQCSNTLTDIDTTENDLIDGVELVSSGVGEIARLEAAGYVYITP</sequence>
<reference evidence="2" key="2">
    <citation type="submission" date="2022-04" db="EMBL/GenBank/DDBJ databases">
        <title>Sequencing and genomic assembly of Halococcus dombrowskii.</title>
        <authorList>
            <person name="Lim S.W."/>
            <person name="MacLea K.S."/>
        </authorList>
    </citation>
    <scope>NUCLEOTIDE SEQUENCE</scope>
    <source>
        <strain evidence="2">H4</strain>
    </source>
</reference>